<evidence type="ECO:0000256" key="7">
    <source>
        <dbReference type="ARBA" id="ARBA00023136"/>
    </source>
</evidence>
<keyword evidence="9" id="KW-0489">Methyltransferase</keyword>
<dbReference type="PANTHER" id="PTHR30487:SF0">
    <property type="entry name" value="PREPILIN LEADER PEPTIDASE_N-METHYLTRANSFERASE-RELATED"/>
    <property type="match status" value="1"/>
</dbReference>
<evidence type="ECO:0000256" key="8">
    <source>
        <dbReference type="RuleBase" id="RU003793"/>
    </source>
</evidence>
<name>A0ABR9ZVC1_9FIRM</name>
<gene>
    <name evidence="13" type="ORF">ISU02_12110</name>
</gene>
<feature type="transmembrane region" description="Helical" evidence="10">
    <location>
        <begin position="209"/>
        <end position="228"/>
    </location>
</feature>
<dbReference type="EMBL" id="JADKNH010000007">
    <property type="protein sequence ID" value="MBF4693855.1"/>
    <property type="molecule type" value="Genomic_DNA"/>
</dbReference>
<feature type="transmembrane region" description="Helical" evidence="10">
    <location>
        <begin position="235"/>
        <end position="254"/>
    </location>
</feature>
<evidence type="ECO:0000256" key="5">
    <source>
        <dbReference type="ARBA" id="ARBA00022692"/>
    </source>
</evidence>
<dbReference type="InterPro" id="IPR014032">
    <property type="entry name" value="Peptidase_A24A_bac"/>
</dbReference>
<sequence>MSFVLTVVAFLLGICVGSFLNVCIYRIPEGISVVTPRSQCGYCHRTLKPYDMIPVLSYFLLGGKCRFCSAAFSVRYALIELLTGLLYVACFLKFGYTGTTFILFAFIALMIVVFFIDLDHMIIPNQLVLVGLILGGLVTLYQFFFSYAVYESPSYLNTLLGMIAGGGVMFAIAEISAFFYRGSSGLGFGDVKIFLVIGLFLGWRLTLLALWLSFVFGGVLGILLIVVLKKDRKMAIPFGPFIVIGTLVSLFFGGNITSFM</sequence>
<keyword evidence="7 10" id="KW-0472">Membrane</keyword>
<evidence type="ECO:0000256" key="9">
    <source>
        <dbReference type="RuleBase" id="RU003794"/>
    </source>
</evidence>
<feature type="transmembrane region" description="Helical" evidence="10">
    <location>
        <begin position="67"/>
        <end position="88"/>
    </location>
</feature>
<dbReference type="RefSeq" id="WP_194702099.1">
    <property type="nucleotide sequence ID" value="NZ_JADKNH010000007.1"/>
</dbReference>
<evidence type="ECO:0000256" key="2">
    <source>
        <dbReference type="ARBA" id="ARBA00005801"/>
    </source>
</evidence>
<evidence type="ECO:0000256" key="6">
    <source>
        <dbReference type="ARBA" id="ARBA00022989"/>
    </source>
</evidence>
<dbReference type="PRINTS" id="PR00864">
    <property type="entry name" value="PREPILNPTASE"/>
</dbReference>
<evidence type="ECO:0000256" key="3">
    <source>
        <dbReference type="ARBA" id="ARBA00022475"/>
    </source>
</evidence>
<feature type="domain" description="Prepilin peptidase A24 N-terminal" evidence="12">
    <location>
        <begin position="11"/>
        <end position="94"/>
    </location>
</feature>
<keyword evidence="3" id="KW-1003">Cell membrane</keyword>
<comment type="subcellular location">
    <subcellularLocation>
        <location evidence="1">Cell inner membrane</location>
        <topology evidence="1">Multi-pass membrane protein</topology>
    </subcellularLocation>
    <subcellularLocation>
        <location evidence="9">Cell membrane</location>
        <topology evidence="9">Multi-pass membrane protein</topology>
    </subcellularLocation>
</comment>
<dbReference type="EC" id="2.1.1.-" evidence="9"/>
<keyword evidence="9" id="KW-0511">Multifunctional enzyme</keyword>
<dbReference type="InterPro" id="IPR000045">
    <property type="entry name" value="Prepilin_IV_endopep_pep"/>
</dbReference>
<dbReference type="Pfam" id="PF06750">
    <property type="entry name" value="A24_N_bact"/>
    <property type="match status" value="1"/>
</dbReference>
<dbReference type="InterPro" id="IPR050882">
    <property type="entry name" value="Prepilin_peptidase/N-MTase"/>
</dbReference>
<evidence type="ECO:0000259" key="11">
    <source>
        <dbReference type="Pfam" id="PF01478"/>
    </source>
</evidence>
<dbReference type="PANTHER" id="PTHR30487">
    <property type="entry name" value="TYPE 4 PREPILIN-LIKE PROTEINS LEADER PEPTIDE-PROCESSING ENZYME"/>
    <property type="match status" value="1"/>
</dbReference>
<keyword evidence="9" id="KW-0378">Hydrolase</keyword>
<feature type="transmembrane region" description="Helical" evidence="10">
    <location>
        <begin position="155"/>
        <end position="173"/>
    </location>
</feature>
<evidence type="ECO:0000256" key="4">
    <source>
        <dbReference type="ARBA" id="ARBA00022519"/>
    </source>
</evidence>
<dbReference type="Gene3D" id="1.20.120.1220">
    <property type="match status" value="1"/>
</dbReference>
<feature type="transmembrane region" description="Helical" evidence="10">
    <location>
        <begin position="94"/>
        <end position="115"/>
    </location>
</feature>
<feature type="domain" description="Prepilin type IV endopeptidase peptidase" evidence="11">
    <location>
        <begin position="105"/>
        <end position="222"/>
    </location>
</feature>
<feature type="transmembrane region" description="Helical" evidence="10">
    <location>
        <begin position="185"/>
        <end position="203"/>
    </location>
</feature>
<feature type="transmembrane region" description="Helical" evidence="10">
    <location>
        <begin position="6"/>
        <end position="27"/>
    </location>
</feature>
<proteinExistence type="inferred from homology"/>
<keyword evidence="5 9" id="KW-0812">Transmembrane</keyword>
<feature type="transmembrane region" description="Helical" evidence="10">
    <location>
        <begin position="127"/>
        <end position="149"/>
    </location>
</feature>
<keyword evidence="6 10" id="KW-1133">Transmembrane helix</keyword>
<keyword evidence="9" id="KW-0808">Transferase</keyword>
<dbReference type="Pfam" id="PF01478">
    <property type="entry name" value="Peptidase_A24"/>
    <property type="match status" value="1"/>
</dbReference>
<evidence type="ECO:0000256" key="1">
    <source>
        <dbReference type="ARBA" id="ARBA00004429"/>
    </source>
</evidence>
<comment type="similarity">
    <text evidence="2 8">Belongs to the peptidase A24 family.</text>
</comment>
<dbReference type="Proteomes" id="UP000614200">
    <property type="component" value="Unassembled WGS sequence"/>
</dbReference>
<comment type="function">
    <text evidence="9">Plays an essential role in type IV pili and type II pseudopili formation by proteolytically removing the leader sequence from substrate proteins and subsequently monomethylating the alpha-amino group of the newly exposed N-terminal phenylalanine.</text>
</comment>
<evidence type="ECO:0000313" key="14">
    <source>
        <dbReference type="Proteomes" id="UP000614200"/>
    </source>
</evidence>
<evidence type="ECO:0000256" key="10">
    <source>
        <dbReference type="SAM" id="Phobius"/>
    </source>
</evidence>
<keyword evidence="4" id="KW-0997">Cell inner membrane</keyword>
<reference evidence="13 14" key="1">
    <citation type="submission" date="2020-11" db="EMBL/GenBank/DDBJ databases">
        <title>Fusibacter basophilias sp. nov.</title>
        <authorList>
            <person name="Qiu D."/>
        </authorList>
    </citation>
    <scope>NUCLEOTIDE SEQUENCE [LARGE SCALE GENOMIC DNA]</scope>
    <source>
        <strain evidence="13 14">Q10-2</strain>
    </source>
</reference>
<dbReference type="InterPro" id="IPR010627">
    <property type="entry name" value="Prepilin_pept_A24_N"/>
</dbReference>
<organism evidence="13 14">
    <name type="scientific">Fusibacter ferrireducens</name>
    <dbReference type="NCBI Taxonomy" id="2785058"/>
    <lineage>
        <taxon>Bacteria</taxon>
        <taxon>Bacillati</taxon>
        <taxon>Bacillota</taxon>
        <taxon>Clostridia</taxon>
        <taxon>Eubacteriales</taxon>
        <taxon>Eubacteriales Family XII. Incertae Sedis</taxon>
        <taxon>Fusibacter</taxon>
    </lineage>
</organism>
<evidence type="ECO:0000313" key="13">
    <source>
        <dbReference type="EMBL" id="MBF4693855.1"/>
    </source>
</evidence>
<keyword evidence="14" id="KW-1185">Reference proteome</keyword>
<keyword evidence="9" id="KW-0645">Protease</keyword>
<evidence type="ECO:0000259" key="12">
    <source>
        <dbReference type="Pfam" id="PF06750"/>
    </source>
</evidence>
<dbReference type="EC" id="3.4.23.43" evidence="9"/>
<accession>A0ABR9ZVC1</accession>
<comment type="catalytic activity">
    <reaction evidence="9">
        <text>Typically cleaves a -Gly-|-Phe- bond to release an N-terminal, basic peptide of 5-8 residues from type IV prepilin, and then N-methylates the new N-terminal amino group, the methyl donor being S-adenosyl-L-methionine.</text>
        <dbReference type="EC" id="3.4.23.43"/>
    </reaction>
</comment>
<comment type="caution">
    <text evidence="13">The sequence shown here is derived from an EMBL/GenBank/DDBJ whole genome shotgun (WGS) entry which is preliminary data.</text>
</comment>
<protein>
    <recommendedName>
        <fullName evidence="9">Prepilin leader peptidase/N-methyltransferase</fullName>
        <ecNumber evidence="9">2.1.1.-</ecNumber>
        <ecNumber evidence="9">3.4.23.43</ecNumber>
    </recommendedName>
</protein>